<name>A0A5C6U9D2_9SPHN</name>
<evidence type="ECO:0000313" key="1">
    <source>
        <dbReference type="EMBL" id="TXC68771.1"/>
    </source>
</evidence>
<dbReference type="RefSeq" id="WP_147122725.1">
    <property type="nucleotide sequence ID" value="NZ_VOPY01000002.1"/>
</dbReference>
<dbReference type="OrthoDB" id="7594481at2"/>
<accession>A0A5C6U9D2</accession>
<comment type="caution">
    <text evidence="1">The sequence shown here is derived from an EMBL/GenBank/DDBJ whole genome shotgun (WGS) entry which is preliminary data.</text>
</comment>
<protein>
    <recommendedName>
        <fullName evidence="3">OmpA family protein</fullName>
    </recommendedName>
</protein>
<sequence>MSASRSMFGFVDLTLILLGSVALIGQLDQREARASVAIKPNDPEEYREVVSVALAEIFPPNEARVSTRGKVWLNGLAERAKERRLAVGVAIDAPGPGGRMNGWEQAAARTAAIIYALEASGYPEDKIEPQLPHVRVGAPDIAISIGE</sequence>
<reference evidence="1 2" key="1">
    <citation type="submission" date="2019-08" db="EMBL/GenBank/DDBJ databases">
        <title>Sphingorhabdus soil sp. nov., isolated from arctic soil.</title>
        <authorList>
            <person name="Liu Y."/>
        </authorList>
    </citation>
    <scope>NUCLEOTIDE SEQUENCE [LARGE SCALE GENOMIC DNA]</scope>
    <source>
        <strain evidence="1 2">D-2Q-5-6</strain>
    </source>
</reference>
<keyword evidence="2" id="KW-1185">Reference proteome</keyword>
<evidence type="ECO:0000313" key="2">
    <source>
        <dbReference type="Proteomes" id="UP000321129"/>
    </source>
</evidence>
<dbReference type="EMBL" id="VOPY01000002">
    <property type="protein sequence ID" value="TXC68771.1"/>
    <property type="molecule type" value="Genomic_DNA"/>
</dbReference>
<evidence type="ECO:0008006" key="3">
    <source>
        <dbReference type="Google" id="ProtNLM"/>
    </source>
</evidence>
<organism evidence="1 2">
    <name type="scientific">Flavisphingopyxis soli</name>
    <dbReference type="NCBI Taxonomy" id="2601267"/>
    <lineage>
        <taxon>Bacteria</taxon>
        <taxon>Pseudomonadati</taxon>
        <taxon>Pseudomonadota</taxon>
        <taxon>Alphaproteobacteria</taxon>
        <taxon>Sphingomonadales</taxon>
        <taxon>Sphingopyxidaceae</taxon>
        <taxon>Flavisphingopyxis</taxon>
    </lineage>
</organism>
<proteinExistence type="predicted"/>
<gene>
    <name evidence="1" type="ORF">FSZ31_07265</name>
</gene>
<dbReference type="Proteomes" id="UP000321129">
    <property type="component" value="Unassembled WGS sequence"/>
</dbReference>
<dbReference type="AlphaFoldDB" id="A0A5C6U9D2"/>